<keyword evidence="3" id="KW-1185">Reference proteome</keyword>
<comment type="caution">
    <text evidence="2">The sequence shown here is derived from an EMBL/GenBank/DDBJ whole genome shotgun (WGS) entry which is preliminary data.</text>
</comment>
<dbReference type="PANTHER" id="PTHR37953:SF1">
    <property type="entry name" value="UPF0127 PROTEIN MJ1496"/>
    <property type="match status" value="1"/>
</dbReference>
<dbReference type="Pfam" id="PF02643">
    <property type="entry name" value="DUF192"/>
    <property type="match status" value="1"/>
</dbReference>
<gene>
    <name evidence="2" type="ORF">MLD63_07980</name>
</gene>
<dbReference type="PANTHER" id="PTHR37953">
    <property type="entry name" value="UPF0127 PROTEIN MJ1496"/>
    <property type="match status" value="1"/>
</dbReference>
<keyword evidence="1" id="KW-0732">Signal</keyword>
<evidence type="ECO:0000313" key="3">
    <source>
        <dbReference type="Proteomes" id="UP001203945"/>
    </source>
</evidence>
<dbReference type="InterPro" id="IPR003795">
    <property type="entry name" value="DUF192"/>
</dbReference>
<dbReference type="Gene3D" id="2.60.120.1140">
    <property type="entry name" value="Protein of unknown function DUF192"/>
    <property type="match status" value="1"/>
</dbReference>
<sequence>MNPFLSVRRKTLCLALTAFALSVGGAHAATQVCAADRAIFMTPAGPLSFEIEVADDVAERAQGLMNRARLPEKTGMLFVYQTPQPVAFWMRNTLIPLDMVFMDAEGVIRYIHENAIPQDETPIPGNEAGDPDPDRLMVLEIGGGEAARLGLAEGQAMAHPALDQDRAAFPCG</sequence>
<proteinExistence type="predicted"/>
<dbReference type="Proteomes" id="UP001203945">
    <property type="component" value="Unassembled WGS sequence"/>
</dbReference>
<reference evidence="2 3" key="1">
    <citation type="submission" date="2022-03" db="EMBL/GenBank/DDBJ databases">
        <authorList>
            <person name="He Y."/>
        </authorList>
    </citation>
    <scope>NUCLEOTIDE SEQUENCE [LARGE SCALE GENOMIC DNA]</scope>
    <source>
        <strain evidence="2 3">TK19116</strain>
    </source>
</reference>
<feature type="chain" id="PRO_5047490025" evidence="1">
    <location>
        <begin position="29"/>
        <end position="172"/>
    </location>
</feature>
<evidence type="ECO:0000256" key="1">
    <source>
        <dbReference type="SAM" id="SignalP"/>
    </source>
</evidence>
<dbReference type="InterPro" id="IPR038695">
    <property type="entry name" value="Saro_0823-like_sf"/>
</dbReference>
<name>A0ABT1MPY6_9RHOB</name>
<dbReference type="RefSeq" id="WP_255329335.1">
    <property type="nucleotide sequence ID" value="NZ_JAKZEU010000002.1"/>
</dbReference>
<organism evidence="2 3">
    <name type="scientific">Paracoccus albicereus</name>
    <dbReference type="NCBI Taxonomy" id="2922394"/>
    <lineage>
        <taxon>Bacteria</taxon>
        <taxon>Pseudomonadati</taxon>
        <taxon>Pseudomonadota</taxon>
        <taxon>Alphaproteobacteria</taxon>
        <taxon>Rhodobacterales</taxon>
        <taxon>Paracoccaceae</taxon>
        <taxon>Paracoccus</taxon>
    </lineage>
</organism>
<accession>A0ABT1MPY6</accession>
<dbReference type="EMBL" id="JAKZEU010000002">
    <property type="protein sequence ID" value="MCQ0970360.1"/>
    <property type="molecule type" value="Genomic_DNA"/>
</dbReference>
<evidence type="ECO:0000313" key="2">
    <source>
        <dbReference type="EMBL" id="MCQ0970360.1"/>
    </source>
</evidence>
<feature type="signal peptide" evidence="1">
    <location>
        <begin position="1"/>
        <end position="28"/>
    </location>
</feature>
<protein>
    <submittedName>
        <fullName evidence="2">DUF192 domain-containing protein</fullName>
    </submittedName>
</protein>